<name>A0A9D1Z9G1_9FIRM</name>
<evidence type="ECO:0000313" key="2">
    <source>
        <dbReference type="EMBL" id="HIY78714.1"/>
    </source>
</evidence>
<proteinExistence type="predicted"/>
<protein>
    <recommendedName>
        <fullName evidence="4">HYR domain-containing protein</fullName>
    </recommendedName>
</protein>
<keyword evidence="1" id="KW-0732">Signal</keyword>
<evidence type="ECO:0000313" key="3">
    <source>
        <dbReference type="Proteomes" id="UP000824135"/>
    </source>
</evidence>
<sequence>MKKKSLLLMLLLCIAFAVGGILSACGNDGSRVELVDFENETITVDLGSTYTISDTFVKDTEGNNYRLTVTVKDSAGEEISVLANQFAVEDPGGYVITFSADLGGGDVRTRTLTLNVQDKGNPTITIPSPASGFVNEEYTLPAVSVRDDSGESLTPEIKVYLVNGEDREEQTITDGKFTPAARGEYLIEASATDSSGNTGTASATFYVRNALTLNTFEDFNDPYSVSSIVNVDHGKAEEAPVYHETFEGATGVASTGSIADQYGTYEYFKFNMTTEELAEIDFYYLYVKCYIAYDGTDRTAVDLFNWNYGLGNYPLNEWIEVRLTAEDIERSDVCYSDPNIYLPGESPRDCFNRLMTVDGGYLFWIRNGGFEKDSGKDLYTFYVDEIGFKRVYEPVMSTPSEVELGDTVTLEGTVADLTDYTLSYQVVDPFGKTVQLTDNNTFDANIMGEYKVTVTVNHATEGGAMDFVITVGSDTNIAIGDFTDTPSIGDTVTIPAGTLDGAQVNVSVVWSGTEISVNDGTFTANNIGEYIVTYTAVKDGLTYINTLTITVDAPEERPDPAVNEVESFDHPDSASSLMGFNGSYNDVRWLNSYEGEAGVVELSYGGSAWPAFSFVPRRPMADYADYDYLVIRAYIVSGGNAYTSMILGNDTVYVTHPLTSIQTDRWVDYVYEIDNFLYWWKDEGTDTLKARIWSGQTDATDGVIYIAEIMVYKNLDDAQIDVNVTGTLIAGQSATVEVTAADGFNVSSVITAPDGSVVTPASGGVIENLAGGTYTVTVSVSDPGYMGTYEETFVVAPATGYKLVGELEDSYAAGAQIEVPDMSLINSLTQETLVAVMDYTVNYYGDPVTVTDGAFTADLGGTYTVVYTTTYNETPYTTSVEITVNRPAPAAGEVESFSDRSSIDNVSMRSAGDPIYVDDTTSGPADATHGYVKFEITQGEENWPVLRLQPRQGVEAYADYDYIRLTIRIVGTAGTVQMCFWPGDAERVTVPLNEWVTVDVYAVLFRDLAFDTLTSPDQGWFWFTNVGGNSVQEFHIYDVTAIKDETPPTEVGTVVTFDSEDKLDNIYVGEASEAIKFYDAEAIAASEGDLPALDGDDTGYVEVKNGNAQQWFNVRITPECNFGEFSQYDYISIKMYITGEGTIPIYYYNNEMANITRGQWVEFVMPLSIYMNSHHQGKAFYIVQQLFDDMSKDKLFMLSGGGEYNLYIASIDFYTPEPDESLGNNFTELTTENVTVDVGSVEAVAEFEGKSDVLKITSTDTWVNIFVKPGKTWGELDNYSKVSVTVYIEADANVELYSQEKVHGATGNDFFSYGSMTPGEWHTFDIEISRIKELYAGLFLGNNALMIDRGHSFTAIYIAEIVCVA</sequence>
<dbReference type="Gene3D" id="2.60.40.10">
    <property type="entry name" value="Immunoglobulins"/>
    <property type="match status" value="1"/>
</dbReference>
<dbReference type="PROSITE" id="PS51257">
    <property type="entry name" value="PROKAR_LIPOPROTEIN"/>
    <property type="match status" value="1"/>
</dbReference>
<dbReference type="InterPro" id="IPR013783">
    <property type="entry name" value="Ig-like_fold"/>
</dbReference>
<evidence type="ECO:0000256" key="1">
    <source>
        <dbReference type="SAM" id="SignalP"/>
    </source>
</evidence>
<comment type="caution">
    <text evidence="2">The sequence shown here is derived from an EMBL/GenBank/DDBJ whole genome shotgun (WGS) entry which is preliminary data.</text>
</comment>
<dbReference type="EMBL" id="DXCO01000040">
    <property type="protein sequence ID" value="HIY78714.1"/>
    <property type="molecule type" value="Genomic_DNA"/>
</dbReference>
<feature type="chain" id="PRO_5039467013" description="HYR domain-containing protein" evidence="1">
    <location>
        <begin position="20"/>
        <end position="1365"/>
    </location>
</feature>
<reference evidence="2" key="2">
    <citation type="submission" date="2021-04" db="EMBL/GenBank/DDBJ databases">
        <authorList>
            <person name="Gilroy R."/>
        </authorList>
    </citation>
    <scope>NUCLEOTIDE SEQUENCE</scope>
    <source>
        <strain evidence="2">CHK199-9574</strain>
    </source>
</reference>
<gene>
    <name evidence="2" type="ORF">H9728_06680</name>
</gene>
<feature type="signal peptide" evidence="1">
    <location>
        <begin position="1"/>
        <end position="19"/>
    </location>
</feature>
<evidence type="ECO:0008006" key="4">
    <source>
        <dbReference type="Google" id="ProtNLM"/>
    </source>
</evidence>
<dbReference type="Proteomes" id="UP000824135">
    <property type="component" value="Unassembled WGS sequence"/>
</dbReference>
<accession>A0A9D1Z9G1</accession>
<reference evidence="2" key="1">
    <citation type="journal article" date="2021" name="PeerJ">
        <title>Extensive microbial diversity within the chicken gut microbiome revealed by metagenomics and culture.</title>
        <authorList>
            <person name="Gilroy R."/>
            <person name="Ravi A."/>
            <person name="Getino M."/>
            <person name="Pursley I."/>
            <person name="Horton D.L."/>
            <person name="Alikhan N.F."/>
            <person name="Baker D."/>
            <person name="Gharbi K."/>
            <person name="Hall N."/>
            <person name="Watson M."/>
            <person name="Adriaenssens E.M."/>
            <person name="Foster-Nyarko E."/>
            <person name="Jarju S."/>
            <person name="Secka A."/>
            <person name="Antonio M."/>
            <person name="Oren A."/>
            <person name="Chaudhuri R.R."/>
            <person name="La Ragione R."/>
            <person name="Hildebrand F."/>
            <person name="Pallen M.J."/>
        </authorList>
    </citation>
    <scope>NUCLEOTIDE SEQUENCE</scope>
    <source>
        <strain evidence="2">CHK199-9574</strain>
    </source>
</reference>
<organism evidence="2 3">
    <name type="scientific">Candidatus Borkfalkia excrementavium</name>
    <dbReference type="NCBI Taxonomy" id="2838505"/>
    <lineage>
        <taxon>Bacteria</taxon>
        <taxon>Bacillati</taxon>
        <taxon>Bacillota</taxon>
        <taxon>Clostridia</taxon>
        <taxon>Christensenellales</taxon>
        <taxon>Christensenellaceae</taxon>
        <taxon>Candidatus Borkfalkia</taxon>
    </lineage>
</organism>